<name>A0A917L8B5_9ACTN</name>
<evidence type="ECO:0000259" key="2">
    <source>
        <dbReference type="Pfam" id="PF14206"/>
    </source>
</evidence>
<dbReference type="EMBL" id="BMQA01000041">
    <property type="protein sequence ID" value="GGJ52133.1"/>
    <property type="molecule type" value="Genomic_DNA"/>
</dbReference>
<evidence type="ECO:0000256" key="1">
    <source>
        <dbReference type="SAM" id="MobiDB-lite"/>
    </source>
</evidence>
<dbReference type="InterPro" id="IPR025983">
    <property type="entry name" value="Cys_rich_CPCC"/>
</dbReference>
<reference evidence="3" key="1">
    <citation type="journal article" date="2014" name="Int. J. Syst. Evol. Microbiol.">
        <title>Complete genome sequence of Corynebacterium casei LMG S-19264T (=DSM 44701T), isolated from a smear-ripened cheese.</title>
        <authorList>
            <consortium name="US DOE Joint Genome Institute (JGI-PGF)"/>
            <person name="Walter F."/>
            <person name="Albersmeier A."/>
            <person name="Kalinowski J."/>
            <person name="Ruckert C."/>
        </authorList>
    </citation>
    <scope>NUCLEOTIDE SEQUENCE</scope>
    <source>
        <strain evidence="3">JCM 3086</strain>
    </source>
</reference>
<feature type="region of interest" description="Disordered" evidence="1">
    <location>
        <begin position="86"/>
        <end position="114"/>
    </location>
</feature>
<comment type="caution">
    <text evidence="3">The sequence shown here is derived from an EMBL/GenBank/DDBJ whole genome shotgun (WGS) entry which is preliminary data.</text>
</comment>
<evidence type="ECO:0000313" key="4">
    <source>
        <dbReference type="Proteomes" id="UP000657574"/>
    </source>
</evidence>
<gene>
    <name evidence="3" type="ORF">GCM10010121_073770</name>
</gene>
<dbReference type="AlphaFoldDB" id="A0A917L8B5"/>
<feature type="compositionally biased region" description="Low complexity" evidence="1">
    <location>
        <begin position="86"/>
        <end position="95"/>
    </location>
</feature>
<dbReference type="Proteomes" id="UP000657574">
    <property type="component" value="Unassembled WGS sequence"/>
</dbReference>
<protein>
    <recommendedName>
        <fullName evidence="2">Cysteine-rich CPCC domain-containing protein</fullName>
    </recommendedName>
</protein>
<evidence type="ECO:0000313" key="3">
    <source>
        <dbReference type="EMBL" id="GGJ52133.1"/>
    </source>
</evidence>
<accession>A0A917L8B5</accession>
<reference evidence="3" key="2">
    <citation type="submission" date="2020-09" db="EMBL/GenBank/DDBJ databases">
        <authorList>
            <person name="Sun Q."/>
            <person name="Ohkuma M."/>
        </authorList>
    </citation>
    <scope>NUCLEOTIDE SEQUENCE</scope>
    <source>
        <strain evidence="3">JCM 3086</strain>
    </source>
</reference>
<dbReference type="Pfam" id="PF14206">
    <property type="entry name" value="Cys_rich_CPCC"/>
    <property type="match status" value="1"/>
</dbReference>
<keyword evidence="4" id="KW-1185">Reference proteome</keyword>
<sequence>MPSVIALLERDALTGVHRTIFRVTAAAAPAGPVTAQELTRALDRDATRMNEEEKVRHGACAPEAQGRLVRMRGGVFTLAAGPAGALASPASAPAAHPESISPPRTGRPCSRRSCTRPEARDPLLHFFGSWDCDPSTCSRSVPRSQRDDTTRTARGISARRGPCACPCCHLLTLESRSNWEICEECGWEDDGQDDLNADEVWGGPNGSLSLTDARNEYADHIASLGTENHASAAVGGEGLWRTAAQQLMRDEGHTPGGTR</sequence>
<feature type="domain" description="Cysteine-rich CPCC" evidence="2">
    <location>
        <begin position="163"/>
        <end position="222"/>
    </location>
</feature>
<proteinExistence type="predicted"/>
<organism evidence="3 4">
    <name type="scientific">Streptomyces brasiliensis</name>
    <dbReference type="NCBI Taxonomy" id="1954"/>
    <lineage>
        <taxon>Bacteria</taxon>
        <taxon>Bacillati</taxon>
        <taxon>Actinomycetota</taxon>
        <taxon>Actinomycetes</taxon>
        <taxon>Kitasatosporales</taxon>
        <taxon>Streptomycetaceae</taxon>
        <taxon>Streptomyces</taxon>
    </lineage>
</organism>